<keyword evidence="2" id="KW-1185">Reference proteome</keyword>
<comment type="caution">
    <text evidence="1">The sequence shown here is derived from an EMBL/GenBank/DDBJ whole genome shotgun (WGS) entry which is preliminary data.</text>
</comment>
<name>A0ACB8AHH5_9AGAM</name>
<accession>A0ACB8AHH5</accession>
<dbReference type="EMBL" id="MU267646">
    <property type="protein sequence ID" value="KAH7912672.1"/>
    <property type="molecule type" value="Genomic_DNA"/>
</dbReference>
<reference evidence="1" key="1">
    <citation type="journal article" date="2021" name="New Phytol.">
        <title>Evolutionary innovations through gain and loss of genes in the ectomycorrhizal Boletales.</title>
        <authorList>
            <person name="Wu G."/>
            <person name="Miyauchi S."/>
            <person name="Morin E."/>
            <person name="Kuo A."/>
            <person name="Drula E."/>
            <person name="Varga T."/>
            <person name="Kohler A."/>
            <person name="Feng B."/>
            <person name="Cao Y."/>
            <person name="Lipzen A."/>
            <person name="Daum C."/>
            <person name="Hundley H."/>
            <person name="Pangilinan J."/>
            <person name="Johnson J."/>
            <person name="Barry K."/>
            <person name="LaButti K."/>
            <person name="Ng V."/>
            <person name="Ahrendt S."/>
            <person name="Min B."/>
            <person name="Choi I.G."/>
            <person name="Park H."/>
            <person name="Plett J.M."/>
            <person name="Magnuson J."/>
            <person name="Spatafora J.W."/>
            <person name="Nagy L.G."/>
            <person name="Henrissat B."/>
            <person name="Grigoriev I.V."/>
            <person name="Yang Z.L."/>
            <person name="Xu J."/>
            <person name="Martin F.M."/>
        </authorList>
    </citation>
    <scope>NUCLEOTIDE SEQUENCE</scope>
    <source>
        <strain evidence="1">ATCC 28755</strain>
    </source>
</reference>
<evidence type="ECO:0000313" key="2">
    <source>
        <dbReference type="Proteomes" id="UP000790377"/>
    </source>
</evidence>
<dbReference type="Proteomes" id="UP000790377">
    <property type="component" value="Unassembled WGS sequence"/>
</dbReference>
<sequence length="646" mass="71745">MLKGQTNYDVFTYRARRLLQDVKDKAPSVPATPGIPVGADAPMPYSLRAAITTRAATKTTPALPVGILGAGAGGLYTALILEDLGIPYRIIEARPNVGGRLMTYKFPDPLGAPYNYFDIGAMRFPEIDAMQRLFHLFKYPPLNTDGRALKAKLKPFYFKGAGNNNTFLSYNGVTVMQNAIPKTDPFMADQIIQSTGASAYIAAGVKAIMDDVLEPFATGILEDIEAMKNNEDMEKRGYTGWDKLMEFDQYSTRAYMALKYIPSDKLGIPKKNLPVDVINWCETFDKSTGWYDRSLAETVLEAVAFGWQPGPDPPPTTWHCIDGGSQEIANCMADYILSKNKDAIVFKSRVSAIALRDDGEGMDVVTGTGTHRFSHVISTIPLPVLRTVDLSKAKVLPRQANALRDLNYGPSIKIGMQFKSAWWTTGTDKKGRPLNIIGGQTYTDRPLRTIVYPSFGNVLAGETTTLIASYCWTEDAMRMGALIDNDDELLTTLVLKDLADIHNVDVDFLRGELLGVKGWNWFHDPLAMGAFAFFGPGKFVDSFRNLNTPAGDGFLHFAGEAISVRHAWVEGALDSAWRAVCEMLLTASYAKYRAKFYENWGLNSEWIQTFDDKKDKEERQLSPVNLLYKHIAIVQPDLDTHVDVVW</sequence>
<evidence type="ECO:0000313" key="1">
    <source>
        <dbReference type="EMBL" id="KAH7912672.1"/>
    </source>
</evidence>
<gene>
    <name evidence="1" type="ORF">BJ138DRAFT_750069</name>
</gene>
<proteinExistence type="predicted"/>
<protein>
    <submittedName>
        <fullName evidence="1">Uncharacterized protein</fullName>
    </submittedName>
</protein>
<organism evidence="1 2">
    <name type="scientific">Hygrophoropsis aurantiaca</name>
    <dbReference type="NCBI Taxonomy" id="72124"/>
    <lineage>
        <taxon>Eukaryota</taxon>
        <taxon>Fungi</taxon>
        <taxon>Dikarya</taxon>
        <taxon>Basidiomycota</taxon>
        <taxon>Agaricomycotina</taxon>
        <taxon>Agaricomycetes</taxon>
        <taxon>Agaricomycetidae</taxon>
        <taxon>Boletales</taxon>
        <taxon>Coniophorineae</taxon>
        <taxon>Hygrophoropsidaceae</taxon>
        <taxon>Hygrophoropsis</taxon>
    </lineage>
</organism>